<evidence type="ECO:0000313" key="2">
    <source>
        <dbReference type="EMBL" id="GEU50668.1"/>
    </source>
</evidence>
<comment type="caution">
    <text evidence="2">The sequence shown here is derived from an EMBL/GenBank/DDBJ whole genome shotgun (WGS) entry which is preliminary data.</text>
</comment>
<proteinExistence type="predicted"/>
<evidence type="ECO:0000256" key="1">
    <source>
        <dbReference type="SAM" id="MobiDB-lite"/>
    </source>
</evidence>
<keyword evidence="2" id="KW-0645">Protease</keyword>
<gene>
    <name evidence="2" type="ORF">Tci_022646</name>
</gene>
<dbReference type="EMBL" id="BKCJ010002749">
    <property type="protein sequence ID" value="GEU50668.1"/>
    <property type="molecule type" value="Genomic_DNA"/>
</dbReference>
<organism evidence="2">
    <name type="scientific">Tanacetum cinerariifolium</name>
    <name type="common">Dalmatian daisy</name>
    <name type="synonym">Chrysanthemum cinerariifolium</name>
    <dbReference type="NCBI Taxonomy" id="118510"/>
    <lineage>
        <taxon>Eukaryota</taxon>
        <taxon>Viridiplantae</taxon>
        <taxon>Streptophyta</taxon>
        <taxon>Embryophyta</taxon>
        <taxon>Tracheophyta</taxon>
        <taxon>Spermatophyta</taxon>
        <taxon>Magnoliopsida</taxon>
        <taxon>eudicotyledons</taxon>
        <taxon>Gunneridae</taxon>
        <taxon>Pentapetalae</taxon>
        <taxon>asterids</taxon>
        <taxon>campanulids</taxon>
        <taxon>Asterales</taxon>
        <taxon>Asteraceae</taxon>
        <taxon>Asteroideae</taxon>
        <taxon>Anthemideae</taxon>
        <taxon>Anthemidinae</taxon>
        <taxon>Tanacetum</taxon>
    </lineage>
</organism>
<accession>A0A6L2KMK1</accession>
<feature type="compositionally biased region" description="Pro residues" evidence="1">
    <location>
        <begin position="194"/>
        <end position="208"/>
    </location>
</feature>
<dbReference type="GO" id="GO:0008237">
    <property type="term" value="F:metallopeptidase activity"/>
    <property type="evidence" value="ECO:0007669"/>
    <property type="project" value="UniProtKB-KW"/>
</dbReference>
<sequence length="420" mass="46408">MTLTFADTHNMIAYLTKSDASEGFNQIIDFLNGSLIKYALTVNPNIYVSCIKQFWTSVAVKKVNDVTRLQALVEKKKVVITEATIRDSLRLDDVEGVECLPNEEIFTELSRIGNVDSLTKFYMYLCFLQLMIRAQVGDLSSHTIKYSSPALIQKVFANMRRVDVKDVLATGVVAEGTASVADDDVNAAVDKPSIPSPTPPTQPPPPSQDIPFTSQDVILEYAKEVAIEKTVDVKDDADIQGRQAESQAQIYQIDLEHAKKVLSMHDEESEPAELQEVAEVVTTTKLITEVVTAASDTITTASTLIPAVTITDAALALTTALSAARRRKGVVIRDPKETTTPSTSIHIEPKSKDKGKWIMVRGECVVREDIREAIERAKFRIPSNLTKEIGNMFPWMTTFKSRYDSRNDGSPSLSGYQTLS</sequence>
<name>A0A6L2KMK1_TANCI</name>
<dbReference type="AlphaFoldDB" id="A0A6L2KMK1"/>
<dbReference type="GO" id="GO:0006508">
    <property type="term" value="P:proteolysis"/>
    <property type="evidence" value="ECO:0007669"/>
    <property type="project" value="UniProtKB-KW"/>
</dbReference>
<protein>
    <submittedName>
        <fullName evidence="2">Probable inactive ATP-dependent zinc metalloprotease FTSHI 3, chloroplastic</fullName>
    </submittedName>
</protein>
<keyword evidence="2" id="KW-0482">Metalloprotease</keyword>
<feature type="region of interest" description="Disordered" evidence="1">
    <location>
        <begin position="184"/>
        <end position="209"/>
    </location>
</feature>
<reference evidence="2" key="1">
    <citation type="journal article" date="2019" name="Sci. Rep.">
        <title>Draft genome of Tanacetum cinerariifolium, the natural source of mosquito coil.</title>
        <authorList>
            <person name="Yamashiro T."/>
            <person name="Shiraishi A."/>
            <person name="Satake H."/>
            <person name="Nakayama K."/>
        </authorList>
    </citation>
    <scope>NUCLEOTIDE SEQUENCE</scope>
</reference>
<keyword evidence="2" id="KW-0378">Hydrolase</keyword>